<dbReference type="InterPro" id="IPR008912">
    <property type="entry name" value="Uncharacterised_CoxE"/>
</dbReference>
<comment type="caution">
    <text evidence="2">The sequence shown here is derived from an EMBL/GenBank/DDBJ whole genome shotgun (WGS) entry which is preliminary data.</text>
</comment>
<organism evidence="2 3">
    <name type="scientific">Syntrophorhabdus aromaticivorans</name>
    <dbReference type="NCBI Taxonomy" id="328301"/>
    <lineage>
        <taxon>Bacteria</taxon>
        <taxon>Pseudomonadati</taxon>
        <taxon>Thermodesulfobacteriota</taxon>
        <taxon>Syntrophorhabdia</taxon>
        <taxon>Syntrophorhabdales</taxon>
        <taxon>Syntrophorhabdaceae</taxon>
        <taxon>Syntrophorhabdus</taxon>
    </lineage>
</organism>
<dbReference type="EMBL" id="JAAYEE010000320">
    <property type="protein sequence ID" value="NLW36922.1"/>
    <property type="molecule type" value="Genomic_DNA"/>
</dbReference>
<keyword evidence="1" id="KW-0175">Coiled coil</keyword>
<accession>A0A971M7N9</accession>
<dbReference type="PANTHER" id="PTHR39338">
    <property type="entry name" value="BLL5662 PROTEIN-RELATED"/>
    <property type="match status" value="1"/>
</dbReference>
<evidence type="ECO:0000313" key="3">
    <source>
        <dbReference type="Proteomes" id="UP000777265"/>
    </source>
</evidence>
<dbReference type="AlphaFoldDB" id="A0A971M7N9"/>
<dbReference type="PANTHER" id="PTHR39338:SF7">
    <property type="entry name" value="BLL6692 PROTEIN"/>
    <property type="match status" value="1"/>
</dbReference>
<dbReference type="Proteomes" id="UP000777265">
    <property type="component" value="Unassembled WGS sequence"/>
</dbReference>
<evidence type="ECO:0000256" key="1">
    <source>
        <dbReference type="SAM" id="Coils"/>
    </source>
</evidence>
<feature type="coiled-coil region" evidence="1">
    <location>
        <begin position="98"/>
        <end position="131"/>
    </location>
</feature>
<reference evidence="2" key="1">
    <citation type="journal article" date="2020" name="Biotechnol. Biofuels">
        <title>New insights from the biogas microbiome by comprehensive genome-resolved metagenomics of nearly 1600 species originating from multiple anaerobic digesters.</title>
        <authorList>
            <person name="Campanaro S."/>
            <person name="Treu L."/>
            <person name="Rodriguez-R L.M."/>
            <person name="Kovalovszki A."/>
            <person name="Ziels R.M."/>
            <person name="Maus I."/>
            <person name="Zhu X."/>
            <person name="Kougias P.G."/>
            <person name="Basile A."/>
            <person name="Luo G."/>
            <person name="Schluter A."/>
            <person name="Konstantinidis K.T."/>
            <person name="Angelidaki I."/>
        </authorList>
    </citation>
    <scope>NUCLEOTIDE SEQUENCE</scope>
    <source>
        <strain evidence="2">AS06rmzACSIP_7</strain>
    </source>
</reference>
<evidence type="ECO:0000313" key="2">
    <source>
        <dbReference type="EMBL" id="NLW36922.1"/>
    </source>
</evidence>
<proteinExistence type="predicted"/>
<dbReference type="Pfam" id="PF05762">
    <property type="entry name" value="VWA_CoxE"/>
    <property type="match status" value="1"/>
</dbReference>
<protein>
    <submittedName>
        <fullName evidence="2">VWA domain-containing protein</fullName>
    </submittedName>
</protein>
<sequence>MFTDFFYLLRQKGVPVTVTEWVSFIEALHGGYFQSSLNHLYYIGRAFLVKSEAYYDMFDLAFQEYFGGIKTEPLELEKVMDWLENPLNRLPKLSPEEMAEFQKKLEEFRKEHDMEELMRQFRERLKEQKERHDGGAKWIGTGGVSPFGAYGYHPGGIRVGGESWMQSAAKVAGERRFRNYRNDLILDVRQTKMALKKLRELKREGAQEELDIPETIDKTAKEGGEIELVFNRSRENTVRLILLMDTGGSMLPYTELCERLFSAASQMEHFKEFKYYFFHNCIYQDVYEDIGNYKRVPTEKLFAQFHKGYKVVLVGDARMAYSELFDVNGCIDYFYANDKPAIEWLMRIKEHFPHSVWLNPTHSNFWGHYTVDTIGKIFPMFELTIDGLKDAIKALTSKAKPAMVA</sequence>
<reference evidence="2" key="2">
    <citation type="submission" date="2020-01" db="EMBL/GenBank/DDBJ databases">
        <authorList>
            <person name="Campanaro S."/>
        </authorList>
    </citation>
    <scope>NUCLEOTIDE SEQUENCE</scope>
    <source>
        <strain evidence="2">AS06rmzACSIP_7</strain>
    </source>
</reference>
<name>A0A971M7N9_9BACT</name>
<gene>
    <name evidence="2" type="ORF">GXY80_15825</name>
</gene>